<comment type="caution">
    <text evidence="1">The sequence shown here is derived from an EMBL/GenBank/DDBJ whole genome shotgun (WGS) entry which is preliminary data.</text>
</comment>
<organism evidence="1 2">
    <name type="scientific">Catenuloplanes indicus</name>
    <dbReference type="NCBI Taxonomy" id="137267"/>
    <lineage>
        <taxon>Bacteria</taxon>
        <taxon>Bacillati</taxon>
        <taxon>Actinomycetota</taxon>
        <taxon>Actinomycetes</taxon>
        <taxon>Micromonosporales</taxon>
        <taxon>Micromonosporaceae</taxon>
        <taxon>Catenuloplanes</taxon>
    </lineage>
</organism>
<accession>A0AAE3VTL3</accession>
<dbReference type="AlphaFoldDB" id="A0AAE3VTL3"/>
<gene>
    <name evidence="1" type="ORF">J2S42_000064</name>
</gene>
<proteinExistence type="predicted"/>
<dbReference type="EMBL" id="JAUSUZ010000001">
    <property type="protein sequence ID" value="MDQ0363395.1"/>
    <property type="molecule type" value="Genomic_DNA"/>
</dbReference>
<dbReference type="RefSeq" id="WP_307233994.1">
    <property type="nucleotide sequence ID" value="NZ_JAUSUZ010000001.1"/>
</dbReference>
<evidence type="ECO:0000313" key="1">
    <source>
        <dbReference type="EMBL" id="MDQ0363395.1"/>
    </source>
</evidence>
<name>A0AAE3VTL3_9ACTN</name>
<dbReference type="Proteomes" id="UP001240236">
    <property type="component" value="Unassembled WGS sequence"/>
</dbReference>
<keyword evidence="2" id="KW-1185">Reference proteome</keyword>
<reference evidence="1 2" key="1">
    <citation type="submission" date="2023-07" db="EMBL/GenBank/DDBJ databases">
        <title>Sequencing the genomes of 1000 actinobacteria strains.</title>
        <authorList>
            <person name="Klenk H.-P."/>
        </authorList>
    </citation>
    <scope>NUCLEOTIDE SEQUENCE [LARGE SCALE GENOMIC DNA]</scope>
    <source>
        <strain evidence="1 2">DSM 44709</strain>
    </source>
</reference>
<sequence>MTIPTYTLRCHSADDATRLVPFLHRMGLIGAEADNGTVTFPYGSPNPMNTLIEVMELARHLDLAGDIDASELLIQGTR</sequence>
<protein>
    <submittedName>
        <fullName evidence="1">Uncharacterized protein</fullName>
    </submittedName>
</protein>
<evidence type="ECO:0000313" key="2">
    <source>
        <dbReference type="Proteomes" id="UP001240236"/>
    </source>
</evidence>